<keyword evidence="2" id="KW-0813">Transport</keyword>
<feature type="region of interest" description="Disordered" evidence="5">
    <location>
        <begin position="811"/>
        <end position="835"/>
    </location>
</feature>
<dbReference type="Proteomes" id="UP000308005">
    <property type="component" value="Unassembled WGS sequence"/>
</dbReference>
<dbReference type="PANTHER" id="PTHR12100:SF0">
    <property type="entry name" value="EXOCYST COMPLEX COMPONENT 5"/>
    <property type="match status" value="1"/>
</dbReference>
<evidence type="ECO:0000313" key="9">
    <source>
        <dbReference type="Proteomes" id="UP000308005"/>
    </source>
</evidence>
<evidence type="ECO:0000259" key="7">
    <source>
        <dbReference type="Pfam" id="PF20667"/>
    </source>
</evidence>
<name>A0A4S9SS96_AURPU</name>
<evidence type="ECO:0000256" key="5">
    <source>
        <dbReference type="SAM" id="MobiDB-lite"/>
    </source>
</evidence>
<dbReference type="InterPro" id="IPR009976">
    <property type="entry name" value="Sec10-like"/>
</dbReference>
<sequence length="874" mass="97579">MPSAADNASIFSGISAAPSRFGASRQPQFTLDTFSSQDFIVKDFIEALSDAAIPPSRRTGPQAVAFDPKPLIRTFELALNKLKLLSEDLELQENELSGGVRRAEAIHNQNVQARERELERAVDSFHRLERSLDNDKDQGGNAAVRIGERLDELDRQSQRAQDAKFILQCWIDVSERRDLSSLDDVRRLQGGEGKLRCAHIARQLLKISQRLDAPSSHTNGDAMNGHDTTTELIEKFLESLEKDLLKQFDDFYRRQNFDGMRECAIALKDFGDGASVMGLFVNQHQFFIDRSQLITEDLAADSETWERLADPDTEPPGVEPSLQSLVDEVKLVVQEESFIIKKAFPFHEEVLVRFLQRIFQQSIQQKLEMVLDKADSISSLAFLRSLQASRSYISALVEDLKAHGLTEHPEPASAQTAAVLDQQLEDLFVPYFSGSSYIEREKRSLEELYSSLLFKFTTYHTRRRKMPTSYLGSLSARSRELISSTRDTYLDRLENSDIPASQKSTLLRIAGLNPNASHTHNRNDVDVSEEDGALSLPFIKRMLKWLAESVGRGLELANGHETPKDVRELLGLLIANMGEIYLETALDAITESATTAESSTKNEPDFNHLTSLRSAISILHLLLATIQTLLLPLASTNLTIRRDLDKTTTAFIDRSEQKIDTILQKTIDASLTYSSRLLSQQKKTDFRPRDDALLQLDQLQTPTCLALFTFLTKVHARAETALSGKVLESFLLELALGIRALLLIHFRSYPVSLTGGLIVSKDMAKYIELLKSWKLPQGFKQSLEVLTEIANLFVIGPDALRDRVRGLDGVDGVGGGQGQGQGQGQAQGQAGQGAKLEKADLKPYILIERGEKRLGRADASAEHAFRKFNSAEID</sequence>
<reference evidence="8 9" key="1">
    <citation type="submission" date="2018-10" db="EMBL/GenBank/DDBJ databases">
        <title>Fifty Aureobasidium pullulans genomes reveal a recombining polyextremotolerant generalist.</title>
        <authorList>
            <person name="Gostincar C."/>
            <person name="Turk M."/>
            <person name="Zajc J."/>
            <person name="Gunde-Cimerman N."/>
        </authorList>
    </citation>
    <scope>NUCLEOTIDE SEQUENCE [LARGE SCALE GENOMIC DNA]</scope>
    <source>
        <strain evidence="8 9">EXF-3863</strain>
    </source>
</reference>
<evidence type="ECO:0000256" key="2">
    <source>
        <dbReference type="ARBA" id="ARBA00022448"/>
    </source>
</evidence>
<dbReference type="EMBL" id="QZBM01000403">
    <property type="protein sequence ID" value="THZ14730.1"/>
    <property type="molecule type" value="Genomic_DNA"/>
</dbReference>
<comment type="similarity">
    <text evidence="1">Belongs to the SEC10 family.</text>
</comment>
<dbReference type="Pfam" id="PF20667">
    <property type="entry name" value="Sec10_N"/>
    <property type="match status" value="1"/>
</dbReference>
<feature type="domain" description="Exocyst complex component Sec10-like alpha-helical bundle" evidence="6">
    <location>
        <begin position="196"/>
        <end position="844"/>
    </location>
</feature>
<protein>
    <submittedName>
        <fullName evidence="8">Exocyst complex component Sec10</fullName>
    </submittedName>
</protein>
<feature type="compositionally biased region" description="Gly residues" evidence="5">
    <location>
        <begin position="811"/>
        <end position="825"/>
    </location>
</feature>
<dbReference type="AlphaFoldDB" id="A0A4S9SS96"/>
<feature type="domain" description="Exocyst complex component Sec10 N-terminal" evidence="7">
    <location>
        <begin position="68"/>
        <end position="185"/>
    </location>
</feature>
<evidence type="ECO:0000256" key="3">
    <source>
        <dbReference type="ARBA" id="ARBA00022483"/>
    </source>
</evidence>
<gene>
    <name evidence="8" type="ORF">D6C91_07156</name>
</gene>
<keyword evidence="3" id="KW-0268">Exocytosis</keyword>
<dbReference type="PANTHER" id="PTHR12100">
    <property type="entry name" value="SEC10"/>
    <property type="match status" value="1"/>
</dbReference>
<accession>A0A4S9SS96</accession>
<dbReference type="GO" id="GO:0006893">
    <property type="term" value="P:Golgi to plasma membrane transport"/>
    <property type="evidence" value="ECO:0007669"/>
    <property type="project" value="TreeGrafter"/>
</dbReference>
<feature type="non-terminal residue" evidence="8">
    <location>
        <position position="874"/>
    </location>
</feature>
<evidence type="ECO:0000256" key="1">
    <source>
        <dbReference type="ARBA" id="ARBA00006572"/>
    </source>
</evidence>
<dbReference type="GO" id="GO:0006887">
    <property type="term" value="P:exocytosis"/>
    <property type="evidence" value="ECO:0007669"/>
    <property type="project" value="UniProtKB-KW"/>
</dbReference>
<dbReference type="InterPro" id="IPR048627">
    <property type="entry name" value="Sec10_HB"/>
</dbReference>
<dbReference type="GO" id="GO:0000145">
    <property type="term" value="C:exocyst"/>
    <property type="evidence" value="ECO:0007669"/>
    <property type="project" value="TreeGrafter"/>
</dbReference>
<proteinExistence type="inferred from homology"/>
<organism evidence="8 9">
    <name type="scientific">Aureobasidium pullulans</name>
    <name type="common">Black yeast</name>
    <name type="synonym">Pullularia pullulans</name>
    <dbReference type="NCBI Taxonomy" id="5580"/>
    <lineage>
        <taxon>Eukaryota</taxon>
        <taxon>Fungi</taxon>
        <taxon>Dikarya</taxon>
        <taxon>Ascomycota</taxon>
        <taxon>Pezizomycotina</taxon>
        <taxon>Dothideomycetes</taxon>
        <taxon>Dothideomycetidae</taxon>
        <taxon>Dothideales</taxon>
        <taxon>Saccotheciaceae</taxon>
        <taxon>Aureobasidium</taxon>
    </lineage>
</organism>
<dbReference type="InterPro" id="IPR048625">
    <property type="entry name" value="Sec10_N"/>
</dbReference>
<evidence type="ECO:0000259" key="6">
    <source>
        <dbReference type="Pfam" id="PF07393"/>
    </source>
</evidence>
<evidence type="ECO:0000256" key="4">
    <source>
        <dbReference type="ARBA" id="ARBA00023054"/>
    </source>
</evidence>
<comment type="caution">
    <text evidence="8">The sequence shown here is derived from an EMBL/GenBank/DDBJ whole genome shotgun (WGS) entry which is preliminary data.</text>
</comment>
<evidence type="ECO:0000313" key="8">
    <source>
        <dbReference type="EMBL" id="THZ14730.1"/>
    </source>
</evidence>
<dbReference type="Pfam" id="PF07393">
    <property type="entry name" value="Sec10_HB"/>
    <property type="match status" value="1"/>
</dbReference>
<keyword evidence="4" id="KW-0175">Coiled coil</keyword>